<evidence type="ECO:0000256" key="1">
    <source>
        <dbReference type="ARBA" id="ARBA00005564"/>
    </source>
</evidence>
<dbReference type="PROSITE" id="PS51257">
    <property type="entry name" value="PROKAR_LIPOPROTEIN"/>
    <property type="match status" value="1"/>
</dbReference>
<keyword evidence="2" id="KW-0313">Glucose metabolism</keyword>
<dbReference type="EMBL" id="BSPL01000017">
    <property type="protein sequence ID" value="GLS71426.1"/>
    <property type="molecule type" value="Genomic_DNA"/>
</dbReference>
<dbReference type="RefSeq" id="WP_238194133.1">
    <property type="nucleotide sequence ID" value="NZ_BPQZ01000001.1"/>
</dbReference>
<name>A0AA37WSW6_9HYPH</name>
<gene>
    <name evidence="3" type="ORF">GCM10007890_34390</name>
</gene>
<evidence type="ECO:0000256" key="2">
    <source>
        <dbReference type="ARBA" id="ARBA00022526"/>
    </source>
</evidence>
<dbReference type="InterPro" id="IPR019405">
    <property type="entry name" value="Lactonase_7-beta_prop"/>
</dbReference>
<dbReference type="GO" id="GO:0017057">
    <property type="term" value="F:6-phosphogluconolactonase activity"/>
    <property type="evidence" value="ECO:0007669"/>
    <property type="project" value="TreeGrafter"/>
</dbReference>
<dbReference type="InterPro" id="IPR050282">
    <property type="entry name" value="Cycloisomerase_2"/>
</dbReference>
<proteinExistence type="inferred from homology"/>
<dbReference type="InterPro" id="IPR015943">
    <property type="entry name" value="WD40/YVTN_repeat-like_dom_sf"/>
</dbReference>
<dbReference type="PANTHER" id="PTHR30344:SF1">
    <property type="entry name" value="6-PHOSPHOGLUCONOLACTONASE"/>
    <property type="match status" value="1"/>
</dbReference>
<dbReference type="Gene3D" id="2.130.10.10">
    <property type="entry name" value="YVTN repeat-like/Quinoprotein amine dehydrogenase"/>
    <property type="match status" value="1"/>
</dbReference>
<accession>A0AA37WSW6</accession>
<dbReference type="GO" id="GO:0006006">
    <property type="term" value="P:glucose metabolic process"/>
    <property type="evidence" value="ECO:0007669"/>
    <property type="project" value="UniProtKB-KW"/>
</dbReference>
<evidence type="ECO:0000313" key="4">
    <source>
        <dbReference type="Proteomes" id="UP001157440"/>
    </source>
</evidence>
<dbReference type="SUPFAM" id="SSF51004">
    <property type="entry name" value="C-terminal (heme d1) domain of cytochrome cd1-nitrite reductase"/>
    <property type="match status" value="1"/>
</dbReference>
<evidence type="ECO:0008006" key="5">
    <source>
        <dbReference type="Google" id="ProtNLM"/>
    </source>
</evidence>
<keyword evidence="2" id="KW-0119">Carbohydrate metabolism</keyword>
<sequence length="356" mass="37377">MPDAALRPAPLGLAFVGCFTTERRRARGQGIDVYRTGASLEGWTHLGRVDGLTNPSFLVTDPARAVVYTVQGDGEAASAFAAEADGSLRTLGSAATGGTNSVHQSLDPSGRFLIVANYASGSVALLPVRADGGLEPASHVLPLPGDPGPHRSEQACAHPHHVVVSPGGSHVLVPDKGLDRVFVLRLDGDRLALVSETVMRPGAGPRHIGFHPGRPLAFLVNELDSSVATCRWNEATGTLVPLHLVPTLPPDFFGASTAAAIVVTPCGRFVYTSNRGQDGIARFRLKDAAERLDPTGWTPSGGRDPRFMTLAPDGKHLLVANEQGDSLVEFTIDPDTGDLSRTGARPSLSPCTIAFL</sequence>
<comment type="similarity">
    <text evidence="1">Belongs to the cycloisomerase 2 family.</text>
</comment>
<protein>
    <recommendedName>
        <fullName evidence="5">6-phosphogluconolactonase</fullName>
    </recommendedName>
</protein>
<evidence type="ECO:0000313" key="3">
    <source>
        <dbReference type="EMBL" id="GLS71426.1"/>
    </source>
</evidence>
<comment type="caution">
    <text evidence="3">The sequence shown here is derived from an EMBL/GenBank/DDBJ whole genome shotgun (WGS) entry which is preliminary data.</text>
</comment>
<dbReference type="Pfam" id="PF10282">
    <property type="entry name" value="Lactonase"/>
    <property type="match status" value="1"/>
</dbReference>
<reference evidence="4" key="1">
    <citation type="journal article" date="2019" name="Int. J. Syst. Evol. Microbiol.">
        <title>The Global Catalogue of Microorganisms (GCM) 10K type strain sequencing project: providing services to taxonomists for standard genome sequencing and annotation.</title>
        <authorList>
            <consortium name="The Broad Institute Genomics Platform"/>
            <consortium name="The Broad Institute Genome Sequencing Center for Infectious Disease"/>
            <person name="Wu L."/>
            <person name="Ma J."/>
        </authorList>
    </citation>
    <scope>NUCLEOTIDE SEQUENCE [LARGE SCALE GENOMIC DNA]</scope>
    <source>
        <strain evidence="4">NBRC 103632</strain>
    </source>
</reference>
<keyword evidence="4" id="KW-1185">Reference proteome</keyword>
<dbReference type="PANTHER" id="PTHR30344">
    <property type="entry name" value="6-PHOSPHOGLUCONOLACTONASE-RELATED"/>
    <property type="match status" value="1"/>
</dbReference>
<dbReference type="Proteomes" id="UP001157440">
    <property type="component" value="Unassembled WGS sequence"/>
</dbReference>
<dbReference type="AlphaFoldDB" id="A0AA37WSW6"/>
<organism evidence="3 4">
    <name type="scientific">Methylobacterium tardum</name>
    <dbReference type="NCBI Taxonomy" id="374432"/>
    <lineage>
        <taxon>Bacteria</taxon>
        <taxon>Pseudomonadati</taxon>
        <taxon>Pseudomonadota</taxon>
        <taxon>Alphaproteobacteria</taxon>
        <taxon>Hyphomicrobiales</taxon>
        <taxon>Methylobacteriaceae</taxon>
        <taxon>Methylobacterium</taxon>
    </lineage>
</organism>
<dbReference type="InterPro" id="IPR011048">
    <property type="entry name" value="Haem_d1_sf"/>
</dbReference>